<dbReference type="GO" id="GO:0016757">
    <property type="term" value="F:glycosyltransferase activity"/>
    <property type="evidence" value="ECO:0007669"/>
    <property type="project" value="UniProtKB-KW"/>
</dbReference>
<evidence type="ECO:0000313" key="5">
    <source>
        <dbReference type="Proteomes" id="UP000215914"/>
    </source>
</evidence>
<keyword evidence="3" id="KW-0808">Transferase</keyword>
<keyword evidence="2" id="KW-0328">Glycosyltransferase</keyword>
<dbReference type="PANTHER" id="PTHR13778">
    <property type="entry name" value="GLYCOSYLTRANSFERASE 8 DOMAIN-CONTAINING PROTEIN"/>
    <property type="match status" value="1"/>
</dbReference>
<proteinExistence type="predicted"/>
<evidence type="ECO:0000256" key="2">
    <source>
        <dbReference type="ARBA" id="ARBA00022676"/>
    </source>
</evidence>
<comment type="pathway">
    <text evidence="1">Glycan metabolism; pectin biosynthesis.</text>
</comment>
<reference evidence="4" key="2">
    <citation type="submission" date="2020-06" db="EMBL/GenBank/DDBJ databases">
        <title>Helianthus annuus Genome sequencing and assembly Release 2.</title>
        <authorList>
            <person name="Gouzy J."/>
            <person name="Langlade N."/>
            <person name="Munos S."/>
        </authorList>
    </citation>
    <scope>NUCLEOTIDE SEQUENCE</scope>
    <source>
        <tissue evidence="4">Leaves</tissue>
    </source>
</reference>
<keyword evidence="5" id="KW-1185">Reference proteome</keyword>
<dbReference type="Gramene" id="mRNA:HanXRQr2_Chr14g0643811">
    <property type="protein sequence ID" value="mRNA:HanXRQr2_Chr14g0643811"/>
    <property type="gene ID" value="HanXRQr2_Chr14g0643811"/>
</dbReference>
<evidence type="ECO:0008006" key="6">
    <source>
        <dbReference type="Google" id="ProtNLM"/>
    </source>
</evidence>
<evidence type="ECO:0000256" key="3">
    <source>
        <dbReference type="ARBA" id="ARBA00022679"/>
    </source>
</evidence>
<name>A0A9K3H6P3_HELAN</name>
<sequence length="142" mass="16804">MKMMGGNRFSNEDVIAVILFLSLLFPGHEIHSLTFKLYIFRGDSIINLISSSMRVALENPFNYARKPRVISTPVVMVMDMVKWKGGKYRRRIKNWMELQRKKRIYELGSLPSFLLVFVGNIEPIDHRVRLDEWRPCPLDYLW</sequence>
<comment type="caution">
    <text evidence="4">The sequence shown here is derived from an EMBL/GenBank/DDBJ whole genome shotgun (WGS) entry which is preliminary data.</text>
</comment>
<evidence type="ECO:0000256" key="1">
    <source>
        <dbReference type="ARBA" id="ARBA00004877"/>
    </source>
</evidence>
<dbReference type="AlphaFoldDB" id="A0A9K3H6P3"/>
<accession>A0A9K3H6P3</accession>
<protein>
    <recommendedName>
        <fullName evidence="6">Hexosyltransferase</fullName>
    </recommendedName>
</protein>
<dbReference type="InterPro" id="IPR050748">
    <property type="entry name" value="Glycosyltrans_8_dom-fam"/>
</dbReference>
<reference evidence="4" key="1">
    <citation type="journal article" date="2017" name="Nature">
        <title>The sunflower genome provides insights into oil metabolism, flowering and Asterid evolution.</title>
        <authorList>
            <person name="Badouin H."/>
            <person name="Gouzy J."/>
            <person name="Grassa C.J."/>
            <person name="Murat F."/>
            <person name="Staton S.E."/>
            <person name="Cottret L."/>
            <person name="Lelandais-Briere C."/>
            <person name="Owens G.L."/>
            <person name="Carrere S."/>
            <person name="Mayjonade B."/>
            <person name="Legrand L."/>
            <person name="Gill N."/>
            <person name="Kane N.C."/>
            <person name="Bowers J.E."/>
            <person name="Hubner S."/>
            <person name="Bellec A."/>
            <person name="Berard A."/>
            <person name="Berges H."/>
            <person name="Blanchet N."/>
            <person name="Boniface M.C."/>
            <person name="Brunel D."/>
            <person name="Catrice O."/>
            <person name="Chaidir N."/>
            <person name="Claudel C."/>
            <person name="Donnadieu C."/>
            <person name="Faraut T."/>
            <person name="Fievet G."/>
            <person name="Helmstetter N."/>
            <person name="King M."/>
            <person name="Knapp S.J."/>
            <person name="Lai Z."/>
            <person name="Le Paslier M.C."/>
            <person name="Lippi Y."/>
            <person name="Lorenzon L."/>
            <person name="Mandel J.R."/>
            <person name="Marage G."/>
            <person name="Marchand G."/>
            <person name="Marquand E."/>
            <person name="Bret-Mestries E."/>
            <person name="Morien E."/>
            <person name="Nambeesan S."/>
            <person name="Nguyen T."/>
            <person name="Pegot-Espagnet P."/>
            <person name="Pouilly N."/>
            <person name="Raftis F."/>
            <person name="Sallet E."/>
            <person name="Schiex T."/>
            <person name="Thomas J."/>
            <person name="Vandecasteele C."/>
            <person name="Vares D."/>
            <person name="Vear F."/>
            <person name="Vautrin S."/>
            <person name="Crespi M."/>
            <person name="Mangin B."/>
            <person name="Burke J.M."/>
            <person name="Salse J."/>
            <person name="Munos S."/>
            <person name="Vincourt P."/>
            <person name="Rieseberg L.H."/>
            <person name="Langlade N.B."/>
        </authorList>
    </citation>
    <scope>NUCLEOTIDE SEQUENCE</scope>
    <source>
        <tissue evidence="4">Leaves</tissue>
    </source>
</reference>
<gene>
    <name evidence="4" type="ORF">HanXRQr2_Chr14g0643811</name>
</gene>
<organism evidence="4 5">
    <name type="scientific">Helianthus annuus</name>
    <name type="common">Common sunflower</name>
    <dbReference type="NCBI Taxonomy" id="4232"/>
    <lineage>
        <taxon>Eukaryota</taxon>
        <taxon>Viridiplantae</taxon>
        <taxon>Streptophyta</taxon>
        <taxon>Embryophyta</taxon>
        <taxon>Tracheophyta</taxon>
        <taxon>Spermatophyta</taxon>
        <taxon>Magnoliopsida</taxon>
        <taxon>eudicotyledons</taxon>
        <taxon>Gunneridae</taxon>
        <taxon>Pentapetalae</taxon>
        <taxon>asterids</taxon>
        <taxon>campanulids</taxon>
        <taxon>Asterales</taxon>
        <taxon>Asteraceae</taxon>
        <taxon>Asteroideae</taxon>
        <taxon>Heliantheae alliance</taxon>
        <taxon>Heliantheae</taxon>
        <taxon>Helianthus</taxon>
    </lineage>
</organism>
<dbReference type="EMBL" id="MNCJ02000329">
    <property type="protein sequence ID" value="KAF5769060.1"/>
    <property type="molecule type" value="Genomic_DNA"/>
</dbReference>
<dbReference type="PANTHER" id="PTHR13778:SF62">
    <property type="entry name" value="HEXOSYLTRANSFERASE"/>
    <property type="match status" value="1"/>
</dbReference>
<dbReference type="Proteomes" id="UP000215914">
    <property type="component" value="Unassembled WGS sequence"/>
</dbReference>
<evidence type="ECO:0000313" key="4">
    <source>
        <dbReference type="EMBL" id="KAF5769060.1"/>
    </source>
</evidence>